<reference evidence="1 2" key="1">
    <citation type="journal article" date="2019" name="Environ. Microbiol.">
        <title>At the nexus of three kingdoms: the genome of the mycorrhizal fungus Gigaspora margarita provides insights into plant, endobacterial and fungal interactions.</title>
        <authorList>
            <person name="Venice F."/>
            <person name="Ghignone S."/>
            <person name="Salvioli di Fossalunga A."/>
            <person name="Amselem J."/>
            <person name="Novero M."/>
            <person name="Xianan X."/>
            <person name="Sedzielewska Toro K."/>
            <person name="Morin E."/>
            <person name="Lipzen A."/>
            <person name="Grigoriev I.V."/>
            <person name="Henrissat B."/>
            <person name="Martin F.M."/>
            <person name="Bonfante P."/>
        </authorList>
    </citation>
    <scope>NUCLEOTIDE SEQUENCE [LARGE SCALE GENOMIC DNA]</scope>
    <source>
        <strain evidence="1 2">BEG34</strain>
    </source>
</reference>
<dbReference type="OrthoDB" id="2419893at2759"/>
<keyword evidence="2" id="KW-1185">Reference proteome</keyword>
<evidence type="ECO:0000313" key="2">
    <source>
        <dbReference type="Proteomes" id="UP000439903"/>
    </source>
</evidence>
<evidence type="ECO:0000313" key="1">
    <source>
        <dbReference type="EMBL" id="KAF0548853.1"/>
    </source>
</evidence>
<comment type="caution">
    <text evidence="1">The sequence shown here is derived from an EMBL/GenBank/DDBJ whole genome shotgun (WGS) entry which is preliminary data.</text>
</comment>
<dbReference type="AlphaFoldDB" id="A0A8H4B067"/>
<proteinExistence type="predicted"/>
<name>A0A8H4B067_GIGMA</name>
<organism evidence="1 2">
    <name type="scientific">Gigaspora margarita</name>
    <dbReference type="NCBI Taxonomy" id="4874"/>
    <lineage>
        <taxon>Eukaryota</taxon>
        <taxon>Fungi</taxon>
        <taxon>Fungi incertae sedis</taxon>
        <taxon>Mucoromycota</taxon>
        <taxon>Glomeromycotina</taxon>
        <taxon>Glomeromycetes</taxon>
        <taxon>Diversisporales</taxon>
        <taxon>Gigasporaceae</taxon>
        <taxon>Gigaspora</taxon>
    </lineage>
</organism>
<dbReference type="EMBL" id="WTPW01000094">
    <property type="protein sequence ID" value="KAF0548853.1"/>
    <property type="molecule type" value="Genomic_DNA"/>
</dbReference>
<accession>A0A8H4B067</accession>
<sequence>MVGQYTSPRILYKNNLKKLPNSHRAHKMPYKVIEWISNLDDIRKNFDLFFADELLEAVELLDEEQFKEIFNYLENRIQKAFDQFTKIITAWCHLLLSICRLESNSAQSFAQSFYHIVLNKPWVILPNKSKIKSAKELEDNIANSNTNDFELLKLLSENNFF</sequence>
<protein>
    <submittedName>
        <fullName evidence="1">Zinc finger mym-type protein 1-like protein: PROVISIONAL</fullName>
    </submittedName>
</protein>
<dbReference type="Proteomes" id="UP000439903">
    <property type="component" value="Unassembled WGS sequence"/>
</dbReference>
<gene>
    <name evidence="1" type="ORF">F8M41_025706</name>
</gene>